<evidence type="ECO:0000313" key="1">
    <source>
        <dbReference type="EMBL" id="KAH7291287.1"/>
    </source>
</evidence>
<gene>
    <name evidence="1" type="ORF">KP509_29G010000</name>
</gene>
<name>A0A8T2R5R3_CERRI</name>
<organism evidence="1 2">
    <name type="scientific">Ceratopteris richardii</name>
    <name type="common">Triangle waterfern</name>
    <dbReference type="NCBI Taxonomy" id="49495"/>
    <lineage>
        <taxon>Eukaryota</taxon>
        <taxon>Viridiplantae</taxon>
        <taxon>Streptophyta</taxon>
        <taxon>Embryophyta</taxon>
        <taxon>Tracheophyta</taxon>
        <taxon>Polypodiopsida</taxon>
        <taxon>Polypodiidae</taxon>
        <taxon>Polypodiales</taxon>
        <taxon>Pteridineae</taxon>
        <taxon>Pteridaceae</taxon>
        <taxon>Parkerioideae</taxon>
        <taxon>Ceratopteris</taxon>
    </lineage>
</organism>
<proteinExistence type="predicted"/>
<dbReference type="EMBL" id="CM035434">
    <property type="protein sequence ID" value="KAH7291287.1"/>
    <property type="molecule type" value="Genomic_DNA"/>
</dbReference>
<reference evidence="1" key="1">
    <citation type="submission" date="2021-08" db="EMBL/GenBank/DDBJ databases">
        <title>WGS assembly of Ceratopteris richardii.</title>
        <authorList>
            <person name="Marchant D.B."/>
            <person name="Chen G."/>
            <person name="Jenkins J."/>
            <person name="Shu S."/>
            <person name="Leebens-Mack J."/>
            <person name="Grimwood J."/>
            <person name="Schmutz J."/>
            <person name="Soltis P."/>
            <person name="Soltis D."/>
            <person name="Chen Z.-H."/>
        </authorList>
    </citation>
    <scope>NUCLEOTIDE SEQUENCE</scope>
    <source>
        <strain evidence="1">Whitten #5841</strain>
        <tissue evidence="1">Leaf</tissue>
    </source>
</reference>
<dbReference type="Proteomes" id="UP000825935">
    <property type="component" value="Chromosome 29"/>
</dbReference>
<dbReference type="AlphaFoldDB" id="A0A8T2R5R3"/>
<evidence type="ECO:0000313" key="2">
    <source>
        <dbReference type="Proteomes" id="UP000825935"/>
    </source>
</evidence>
<sequence length="101" mass="11406">MPAWDYRKPLRIALIWTSLSRNRVSASSSEAVKLFSVLSIQAAEMVVKHNLKNFLSYLFAPTAARTSFQRSSTIKYWRKPLCYKSSDLCLGLDSGGNVFRG</sequence>
<protein>
    <submittedName>
        <fullName evidence="1">Uncharacterized protein</fullName>
    </submittedName>
</protein>
<accession>A0A8T2R5R3</accession>
<keyword evidence="2" id="KW-1185">Reference proteome</keyword>
<comment type="caution">
    <text evidence="1">The sequence shown here is derived from an EMBL/GenBank/DDBJ whole genome shotgun (WGS) entry which is preliminary data.</text>
</comment>